<dbReference type="Proteomes" id="UP000031189">
    <property type="component" value="Unassembled WGS sequence"/>
</dbReference>
<feature type="domain" description="ATPase AAA-type core" evidence="1">
    <location>
        <begin position="38"/>
        <end position="163"/>
    </location>
</feature>
<dbReference type="OrthoDB" id="9809324at2"/>
<evidence type="ECO:0000259" key="1">
    <source>
        <dbReference type="Pfam" id="PF13304"/>
    </source>
</evidence>
<gene>
    <name evidence="2" type="ORF">QX51_07565</name>
</gene>
<dbReference type="STRING" id="1577792.QX51_07565"/>
<keyword evidence="3" id="KW-1185">Reference proteome</keyword>
<dbReference type="Pfam" id="PF13304">
    <property type="entry name" value="AAA_21"/>
    <property type="match status" value="1"/>
</dbReference>
<accession>A0A0B3VY82</accession>
<dbReference type="PANTHER" id="PTHR43581">
    <property type="entry name" value="ATP/GTP PHOSPHATASE"/>
    <property type="match status" value="1"/>
</dbReference>
<dbReference type="Gene3D" id="3.40.50.300">
    <property type="entry name" value="P-loop containing nucleotide triphosphate hydrolases"/>
    <property type="match status" value="1"/>
</dbReference>
<dbReference type="EMBL" id="JWHR01000068">
    <property type="protein sequence ID" value="KHS57669.1"/>
    <property type="molecule type" value="Genomic_DNA"/>
</dbReference>
<dbReference type="GO" id="GO:0016887">
    <property type="term" value="F:ATP hydrolysis activity"/>
    <property type="evidence" value="ECO:0007669"/>
    <property type="project" value="InterPro"/>
</dbReference>
<dbReference type="GO" id="GO:0005524">
    <property type="term" value="F:ATP binding"/>
    <property type="evidence" value="ECO:0007669"/>
    <property type="project" value="InterPro"/>
</dbReference>
<dbReference type="InterPro" id="IPR027417">
    <property type="entry name" value="P-loop_NTPase"/>
</dbReference>
<dbReference type="AlphaFoldDB" id="A0A0B3VY82"/>
<reference evidence="2 3" key="1">
    <citation type="submission" date="2014-12" db="EMBL/GenBank/DDBJ databases">
        <title>Draft genome sequence of Terrisporobacter sp. 08-306576, isolated from the blood culture of a bacteremia patient.</title>
        <authorList>
            <person name="Lund L.C."/>
            <person name="Sydenham T.V."/>
            <person name="Hogh S.V."/>
            <person name="Skov M.N."/>
            <person name="Kemp M."/>
            <person name="Justesen U.S."/>
        </authorList>
    </citation>
    <scope>NUCLEOTIDE SEQUENCE [LARGE SCALE GENOMIC DNA]</scope>
    <source>
        <strain evidence="2 3">08-306576</strain>
    </source>
</reference>
<organism evidence="2 3">
    <name type="scientific">Terrisporobacter othiniensis</name>
    <dbReference type="NCBI Taxonomy" id="1577792"/>
    <lineage>
        <taxon>Bacteria</taxon>
        <taxon>Bacillati</taxon>
        <taxon>Bacillota</taxon>
        <taxon>Clostridia</taxon>
        <taxon>Peptostreptococcales</taxon>
        <taxon>Peptostreptococcaceae</taxon>
        <taxon>Terrisporobacter</taxon>
    </lineage>
</organism>
<sequence length="472" mass="54907">MKDSIICLNKINIKNLKNVYNGSISFNKKSDRESLKHVTGIYGQNGSGKTSIVDSLLLLRDLMLGKPLSRNFLYLISADKKNMFLDFEFFMTCREENYKIFYQVELSKIEESVYKYTKQDDELDENNPFIKITRERLSYSKLVDEKWKKKSDILNYEYENTDIPFSPKKSYLEMISIDKENELDLKFQKEFSKRLCKSYIFNKDNITLFEKSLTEKSEIVNIIKSLQYFAKFNLFIIKNDELGAINTFGVMPFSFRIEDDEGMSTGIVAMKLFDVTTIDKHKLDVLNKIINQINIVIENIIPNLNVELKNYGIEMLKDGQEGYKVELVSHRDKIEIPLKYESDGIKKIISILSALIAMYNNDKILLAVDELDAGVFEYLLGEILDVIKDKCKGQFIFTSHNLRVLEKLDKDSIVFTTTNPDNRYIKFTSVKNTNNLRDFYLRGILLGGQSEEIYNGTNKSHISRAFRKAWRG</sequence>
<dbReference type="PANTHER" id="PTHR43581:SF4">
    <property type="entry name" value="ATP_GTP PHOSPHATASE"/>
    <property type="match status" value="1"/>
</dbReference>
<name>A0A0B3VY82_9FIRM</name>
<dbReference type="RefSeq" id="WP_039679288.1">
    <property type="nucleotide sequence ID" value="NZ_JWHR01000068.1"/>
</dbReference>
<evidence type="ECO:0000313" key="3">
    <source>
        <dbReference type="Proteomes" id="UP000031189"/>
    </source>
</evidence>
<evidence type="ECO:0000313" key="2">
    <source>
        <dbReference type="EMBL" id="KHS57669.1"/>
    </source>
</evidence>
<comment type="caution">
    <text evidence="2">The sequence shown here is derived from an EMBL/GenBank/DDBJ whole genome shotgun (WGS) entry which is preliminary data.</text>
</comment>
<dbReference type="SUPFAM" id="SSF52540">
    <property type="entry name" value="P-loop containing nucleoside triphosphate hydrolases"/>
    <property type="match status" value="1"/>
</dbReference>
<dbReference type="InterPro" id="IPR003959">
    <property type="entry name" value="ATPase_AAA_core"/>
</dbReference>
<protein>
    <recommendedName>
        <fullName evidence="1">ATPase AAA-type core domain-containing protein</fullName>
    </recommendedName>
</protein>
<dbReference type="InterPro" id="IPR051396">
    <property type="entry name" value="Bact_Antivir_Def_Nuclease"/>
</dbReference>
<proteinExistence type="predicted"/>